<reference evidence="2 3" key="1">
    <citation type="submission" date="2014-12" db="EMBL/GenBank/DDBJ databases">
        <title>Draft Genome Sequence of Pseudoalteromonas luteoviolacea HI1.</title>
        <authorList>
            <person name="Asahina A.Y."/>
            <person name="Hadfield M.G."/>
        </authorList>
    </citation>
    <scope>NUCLEOTIDE SEQUENCE [LARGE SCALE GENOMIC DNA]</scope>
    <source>
        <strain evidence="2 3">HI1</strain>
    </source>
</reference>
<protein>
    <recommendedName>
        <fullName evidence="4">Tandem-95 repeat protein</fullName>
    </recommendedName>
</protein>
<organism evidence="2 3">
    <name type="scientific">Pseudoalteromonas luteoviolacea</name>
    <dbReference type="NCBI Taxonomy" id="43657"/>
    <lineage>
        <taxon>Bacteria</taxon>
        <taxon>Pseudomonadati</taxon>
        <taxon>Pseudomonadota</taxon>
        <taxon>Gammaproteobacteria</taxon>
        <taxon>Alteromonadales</taxon>
        <taxon>Pseudoalteromonadaceae</taxon>
        <taxon>Pseudoalteromonas</taxon>
    </lineage>
</organism>
<dbReference type="RefSeq" id="WP_039609313.1">
    <property type="nucleotide sequence ID" value="NZ_JWIC01000005.1"/>
</dbReference>
<evidence type="ECO:0000256" key="1">
    <source>
        <dbReference type="SAM" id="SignalP"/>
    </source>
</evidence>
<feature type="signal peptide" evidence="1">
    <location>
        <begin position="1"/>
        <end position="22"/>
    </location>
</feature>
<accession>A0A0C1QR83</accession>
<name>A0A0C1QR83_9GAMM</name>
<keyword evidence="1" id="KW-0732">Signal</keyword>
<dbReference type="Pfam" id="PF17963">
    <property type="entry name" value="Big_9"/>
    <property type="match status" value="2"/>
</dbReference>
<dbReference type="NCBIfam" id="NF012211">
    <property type="entry name" value="tand_rpt_95"/>
    <property type="match status" value="2"/>
</dbReference>
<dbReference type="Proteomes" id="UP000031327">
    <property type="component" value="Unassembled WGS sequence"/>
</dbReference>
<sequence>MKKAVSIIITCWVCLLSMTAGASGLEFPIHLQFTLKNLHDQASKNTKPVVTSDYVTLQEDGTGEFDFLSNDSDKDKDLLKIVAASALHGEVRLLPNGRVQYIPAAHFNGQDEITYLLSDGRSVPIEGTAFITVNSVNDAPLTTNDEVTLIANTQVNIDVLANDSDIDGDALTLSEVSAKQGYVLISNNLVQYTPYFDYDGPDVITYSVSDSNGGVSVGSVSVTVLKENKLPPIITAQQALHMDEDTQFELKLSHFVYSDVDSLPKDIRLEVGSGTNYQVKDLTVIPNKHYYGELSVPVTLFDGKHRSEVFNATLTVAPINDHPDAGRIILDIVKGEKLTLHMSGMMHDPDINYRHESGLDPRLEQFRYIFNKDATGADDKGWTRQGGRFLQIPGERNGHVEYIPPSDPSITRDSVFFFVYDDMGARSGRGDIVIEIKESKSSPVIRSHYNIPAVLEDQPFSLDMNAFRILYQGSLSNNHQLNWVIPNELGRYTYDAATNLITIDPLFEGTDLNVFVQVSDGASNSNKYRVPVRLIQVNEAPIVFDAEFTLIGQQSGEIHFRTGMLIDPEAQAAPGLLDRFTYQFMTPSGSADNKTKLGKIVRVPGQPHGVFRYVADSGSTGKEVVPYWVTDEQGLQSQKGFILFNLENNEPDPGLEEFALNIDKATAKAGDSVTLSWPVQAHATTYRVWHKVDAGQWQVLKSNAQAGQHQFVLGQFNVSTYYVEACTATNQCWRSKSTSLTQTKGKGGKKQVIFIHTDLLGSPVAESTN</sequence>
<proteinExistence type="predicted"/>
<evidence type="ECO:0008006" key="4">
    <source>
        <dbReference type="Google" id="ProtNLM"/>
    </source>
</evidence>
<dbReference type="Gene3D" id="2.60.40.2810">
    <property type="match status" value="1"/>
</dbReference>
<dbReference type="EMBL" id="JWIC01000005">
    <property type="protein sequence ID" value="KID57542.1"/>
    <property type="molecule type" value="Genomic_DNA"/>
</dbReference>
<dbReference type="AlphaFoldDB" id="A0A0C1QR83"/>
<evidence type="ECO:0000313" key="3">
    <source>
        <dbReference type="Proteomes" id="UP000031327"/>
    </source>
</evidence>
<dbReference type="OrthoDB" id="6303248at2"/>
<gene>
    <name evidence="2" type="ORF">JF50_10160</name>
</gene>
<feature type="chain" id="PRO_5002136975" description="Tandem-95 repeat protein" evidence="1">
    <location>
        <begin position="23"/>
        <end position="769"/>
    </location>
</feature>
<comment type="caution">
    <text evidence="2">The sequence shown here is derived from an EMBL/GenBank/DDBJ whole genome shotgun (WGS) entry which is preliminary data.</text>
</comment>
<evidence type="ECO:0000313" key="2">
    <source>
        <dbReference type="EMBL" id="KID57542.1"/>
    </source>
</evidence>
<dbReference type="Gene3D" id="2.60.40.3440">
    <property type="match status" value="1"/>
</dbReference>